<dbReference type="AlphaFoldDB" id="A0A418CB50"/>
<dbReference type="VEuPathDB" id="FungiDB:H257_11372"/>
<dbReference type="VEuPathDB" id="FungiDB:H257_09605"/>
<dbReference type="GO" id="GO:0000727">
    <property type="term" value="P:double-strand break repair via break-induced replication"/>
    <property type="evidence" value="ECO:0007669"/>
    <property type="project" value="TreeGrafter"/>
</dbReference>
<name>A0A418CB50_APHAT</name>
<dbReference type="InterPro" id="IPR031327">
    <property type="entry name" value="MCM"/>
</dbReference>
<keyword evidence="1" id="KW-0347">Helicase</keyword>
<dbReference type="PANTHER" id="PTHR11630:SF42">
    <property type="entry name" value="DNA REPLICATION LICENSING FACTOR MCM5"/>
    <property type="match status" value="1"/>
</dbReference>
<dbReference type="GO" id="GO:0016787">
    <property type="term" value="F:hydrolase activity"/>
    <property type="evidence" value="ECO:0007669"/>
    <property type="project" value="UniProtKB-KW"/>
</dbReference>
<sequence length="242" mass="27191">MKRFITYCRQRIAPRLSMDATQALQDFYVQVRDTVRQDEKARAIPITVRQLEALVRISESLAKMHLKIQVTSENVQEAIRLFKVSTMNASQDGGTRGLFGAFHEKAAVVEEAILKMVHVGVRMDTTALYIKLESQKPINSSLRMRIQSQKRLKSKIQTPTMELNSNSQHLTEDDTLDVLYEEPGAYAGSTRKSFGCIDDITLLIAVNDAKPWTASSGSLMKTCTDIASDLKANRRFKVAKHG</sequence>
<keyword evidence="1" id="KW-0235">DNA replication</keyword>
<dbReference type="PANTHER" id="PTHR11630">
    <property type="entry name" value="DNA REPLICATION LICENSING FACTOR MCM FAMILY MEMBER"/>
    <property type="match status" value="1"/>
</dbReference>
<dbReference type="GO" id="GO:0005524">
    <property type="term" value="F:ATP binding"/>
    <property type="evidence" value="ECO:0007669"/>
    <property type="project" value="UniProtKB-UniRule"/>
</dbReference>
<keyword evidence="1" id="KW-0547">Nucleotide-binding</keyword>
<dbReference type="Gene3D" id="3.40.50.300">
    <property type="entry name" value="P-loop containing nucleotide triphosphate hydrolases"/>
    <property type="match status" value="1"/>
</dbReference>
<keyword evidence="1" id="KW-0067">ATP-binding</keyword>
<dbReference type="GO" id="GO:0005634">
    <property type="term" value="C:nucleus"/>
    <property type="evidence" value="ECO:0007669"/>
    <property type="project" value="UniProtKB-SubCell"/>
</dbReference>
<dbReference type="Proteomes" id="UP000283543">
    <property type="component" value="Unassembled WGS sequence"/>
</dbReference>
<dbReference type="GO" id="GO:0017116">
    <property type="term" value="F:single-stranded DNA helicase activity"/>
    <property type="evidence" value="ECO:0007669"/>
    <property type="project" value="TreeGrafter"/>
</dbReference>
<protein>
    <recommendedName>
        <fullName evidence="1">DNA replication licensing factor MCM5</fullName>
        <ecNumber evidence="1">3.6.4.12</ecNumber>
    </recommendedName>
</protein>
<dbReference type="GO" id="GO:0042555">
    <property type="term" value="C:MCM complex"/>
    <property type="evidence" value="ECO:0007669"/>
    <property type="project" value="UniProtKB-UniRule"/>
</dbReference>
<comment type="caution">
    <text evidence="3">The sequence shown here is derived from an EMBL/GenBank/DDBJ whole genome shotgun (WGS) entry which is preliminary data.</text>
</comment>
<keyword evidence="1" id="KW-0238">DNA-binding</keyword>
<comment type="catalytic activity">
    <reaction evidence="1">
        <text>ATP + H2O = ADP + phosphate + H(+)</text>
        <dbReference type="Rhea" id="RHEA:13065"/>
        <dbReference type="ChEBI" id="CHEBI:15377"/>
        <dbReference type="ChEBI" id="CHEBI:15378"/>
        <dbReference type="ChEBI" id="CHEBI:30616"/>
        <dbReference type="ChEBI" id="CHEBI:43474"/>
        <dbReference type="ChEBI" id="CHEBI:456216"/>
        <dbReference type="EC" id="3.6.4.12"/>
    </reaction>
</comment>
<comment type="function">
    <text evidence="1">Acts as component of the MCM2-7 complex (MCM complex) which is the replicative helicase essential for 'once per cell cycle' DNA replication initiation and elongation in eukaryotic cells. The active ATPase sites in the MCM2-7 ring are formed through the interaction surfaces of two neighboring subunits such that a critical structure of a conserved arginine finger motif is provided in trans relative to the ATP-binding site of the Walker A box of the adjacent subunit. The six ATPase active sites, however, are likely to contribute differentially to the complex helicase activity.</text>
</comment>
<dbReference type="GO" id="GO:0006270">
    <property type="term" value="P:DNA replication initiation"/>
    <property type="evidence" value="ECO:0007669"/>
    <property type="project" value="UniProtKB-UniRule"/>
</dbReference>
<dbReference type="EC" id="3.6.4.12" evidence="1"/>
<dbReference type="GO" id="GO:0043138">
    <property type="term" value="F:3'-5' DNA helicase activity"/>
    <property type="evidence" value="ECO:0007669"/>
    <property type="project" value="TreeGrafter"/>
</dbReference>
<dbReference type="GO" id="GO:0003688">
    <property type="term" value="F:DNA replication origin binding"/>
    <property type="evidence" value="ECO:0007669"/>
    <property type="project" value="UniProtKB-UniRule"/>
</dbReference>
<evidence type="ECO:0000313" key="4">
    <source>
        <dbReference type="Proteomes" id="UP000283543"/>
    </source>
</evidence>
<dbReference type="InterPro" id="IPR027417">
    <property type="entry name" value="P-loop_NTPase"/>
</dbReference>
<dbReference type="InterPro" id="IPR008048">
    <property type="entry name" value="MCM5"/>
</dbReference>
<proteinExistence type="inferred from homology"/>
<feature type="domain" description="MCM AAA-lid" evidence="2">
    <location>
        <begin position="1"/>
        <end position="85"/>
    </location>
</feature>
<accession>A0A418CB50</accession>
<comment type="similarity">
    <text evidence="1">Belongs to the MCM family.</text>
</comment>
<keyword evidence="1" id="KW-0131">Cell cycle</keyword>
<evidence type="ECO:0000313" key="3">
    <source>
        <dbReference type="EMBL" id="RHY71589.1"/>
    </source>
</evidence>
<evidence type="ECO:0000256" key="1">
    <source>
        <dbReference type="RuleBase" id="RU368063"/>
    </source>
</evidence>
<dbReference type="Pfam" id="PF17855">
    <property type="entry name" value="MCM_lid"/>
    <property type="match status" value="1"/>
</dbReference>
<reference evidence="3 4" key="1">
    <citation type="submission" date="2018-08" db="EMBL/GenBank/DDBJ databases">
        <title>Aphanomyces genome sequencing and annotation.</title>
        <authorList>
            <person name="Minardi D."/>
            <person name="Oidtmann B."/>
            <person name="Van Der Giezen M."/>
            <person name="Studholme D.J."/>
        </authorList>
    </citation>
    <scope>NUCLEOTIDE SEQUENCE [LARGE SCALE GENOMIC DNA]</scope>
    <source>
        <strain evidence="3 4">Si</strain>
    </source>
</reference>
<keyword evidence="1" id="KW-0378">Hydrolase</keyword>
<comment type="subunit">
    <text evidence="1">Component of the MCM2-7 complex.</text>
</comment>
<organism evidence="3 4">
    <name type="scientific">Aphanomyces astaci</name>
    <name type="common">Crayfish plague agent</name>
    <dbReference type="NCBI Taxonomy" id="112090"/>
    <lineage>
        <taxon>Eukaryota</taxon>
        <taxon>Sar</taxon>
        <taxon>Stramenopiles</taxon>
        <taxon>Oomycota</taxon>
        <taxon>Saprolegniomycetes</taxon>
        <taxon>Saprolegniales</taxon>
        <taxon>Verrucalvaceae</taxon>
        <taxon>Aphanomyces</taxon>
    </lineage>
</organism>
<dbReference type="InterPro" id="IPR041562">
    <property type="entry name" value="MCM_lid"/>
</dbReference>
<gene>
    <name evidence="3" type="ORF">DYB34_013572</name>
</gene>
<dbReference type="EMBL" id="QUTB01002691">
    <property type="protein sequence ID" value="RHY71589.1"/>
    <property type="molecule type" value="Genomic_DNA"/>
</dbReference>
<keyword evidence="1" id="KW-0539">Nucleus</keyword>
<comment type="subcellular location">
    <subcellularLocation>
        <location evidence="1">Nucleus</location>
    </subcellularLocation>
</comment>
<dbReference type="PRINTS" id="PR01661">
    <property type="entry name" value="MCMPROTEIN5"/>
</dbReference>
<evidence type="ECO:0000259" key="2">
    <source>
        <dbReference type="Pfam" id="PF17855"/>
    </source>
</evidence>
<dbReference type="GO" id="GO:0003697">
    <property type="term" value="F:single-stranded DNA binding"/>
    <property type="evidence" value="ECO:0007669"/>
    <property type="project" value="TreeGrafter"/>
</dbReference>